<evidence type="ECO:0000256" key="1">
    <source>
        <dbReference type="ARBA" id="ARBA00022649"/>
    </source>
</evidence>
<gene>
    <name evidence="4" type="ORF">DFR52_102473</name>
</gene>
<dbReference type="PANTHER" id="PTHR35401:SF2">
    <property type="entry name" value="ABC-TYPE TRANSPORT SYSTEM"/>
    <property type="match status" value="1"/>
</dbReference>
<evidence type="ECO:0000313" key="4">
    <source>
        <dbReference type="EMBL" id="PWW01809.1"/>
    </source>
</evidence>
<dbReference type="AlphaFoldDB" id="A0A317PNK5"/>
<dbReference type="EMBL" id="QGTR01000002">
    <property type="protein sequence ID" value="PWW01809.1"/>
    <property type="molecule type" value="Genomic_DNA"/>
</dbReference>
<dbReference type="Gene3D" id="1.20.5.780">
    <property type="entry name" value="Single helix bin"/>
    <property type="match status" value="1"/>
</dbReference>
<comment type="similarity">
    <text evidence="2">Belongs to the TacA antitoxin family.</text>
</comment>
<evidence type="ECO:0000256" key="3">
    <source>
        <dbReference type="SAM" id="MobiDB-lite"/>
    </source>
</evidence>
<dbReference type="GO" id="GO:0006355">
    <property type="term" value="P:regulation of DNA-templated transcription"/>
    <property type="evidence" value="ECO:0007669"/>
    <property type="project" value="InterPro"/>
</dbReference>
<comment type="caution">
    <text evidence="4">The sequence shown here is derived from an EMBL/GenBank/DDBJ whole genome shotgun (WGS) entry which is preliminary data.</text>
</comment>
<feature type="region of interest" description="Disordered" evidence="3">
    <location>
        <begin position="1"/>
        <end position="23"/>
    </location>
</feature>
<proteinExistence type="inferred from homology"/>
<keyword evidence="5" id="KW-1185">Reference proteome</keyword>
<dbReference type="SUPFAM" id="SSF47598">
    <property type="entry name" value="Ribbon-helix-helix"/>
    <property type="match status" value="1"/>
</dbReference>
<dbReference type="PANTHER" id="PTHR35401">
    <property type="entry name" value="COPG FAMILY HELIX-TURN-HELIX PROTEIN-RELATED-RELATED"/>
    <property type="match status" value="1"/>
</dbReference>
<reference evidence="4 5" key="1">
    <citation type="submission" date="2018-05" db="EMBL/GenBank/DDBJ databases">
        <title>Genomic Encyclopedia of Type Strains, Phase IV (KMG-IV): sequencing the most valuable type-strain genomes for metagenomic binning, comparative biology and taxonomic classification.</title>
        <authorList>
            <person name="Goeker M."/>
        </authorList>
    </citation>
    <scope>NUCLEOTIDE SEQUENCE [LARGE SCALE GENOMIC DNA]</scope>
    <source>
        <strain evidence="4 5">DSM 16791</strain>
    </source>
</reference>
<feature type="compositionally biased region" description="Basic and acidic residues" evidence="3">
    <location>
        <begin position="9"/>
        <end position="23"/>
    </location>
</feature>
<accession>A0A317PNK5</accession>
<protein>
    <submittedName>
        <fullName evidence="4">Uncharacterized protein (DUF1778 family)</fullName>
    </submittedName>
</protein>
<dbReference type="OrthoDB" id="7569726at2"/>
<dbReference type="RefSeq" id="WP_110031569.1">
    <property type="nucleotide sequence ID" value="NZ_QGTR01000002.1"/>
</dbReference>
<dbReference type="Proteomes" id="UP000246352">
    <property type="component" value="Unassembled WGS sequence"/>
</dbReference>
<evidence type="ECO:0000313" key="5">
    <source>
        <dbReference type="Proteomes" id="UP000246352"/>
    </source>
</evidence>
<name>A0A317PNK5_9HYPH</name>
<dbReference type="Pfam" id="PF08681">
    <property type="entry name" value="TacA1"/>
    <property type="match status" value="1"/>
</dbReference>
<sequence length="103" mass="10979">MNAKPDAALSKDEPKTARMEQRTKPHIKAAIQHAAALLGMDETNFVTSAAYERAKGTILSHERTVLSPADSATFLAALQAPADPTDDLRAAMADHARLVAKGE</sequence>
<dbReference type="InterPro" id="IPR010985">
    <property type="entry name" value="Ribbon_hlx_hlx"/>
</dbReference>
<organism evidence="4 5">
    <name type="scientific">Hoeflea marina</name>
    <dbReference type="NCBI Taxonomy" id="274592"/>
    <lineage>
        <taxon>Bacteria</taxon>
        <taxon>Pseudomonadati</taxon>
        <taxon>Pseudomonadota</taxon>
        <taxon>Alphaproteobacteria</taxon>
        <taxon>Hyphomicrobiales</taxon>
        <taxon>Rhizobiaceae</taxon>
        <taxon>Hoeflea</taxon>
    </lineage>
</organism>
<dbReference type="InterPro" id="IPR014795">
    <property type="entry name" value="TacA_1-like"/>
</dbReference>
<evidence type="ECO:0000256" key="2">
    <source>
        <dbReference type="ARBA" id="ARBA00049988"/>
    </source>
</evidence>
<keyword evidence="1" id="KW-1277">Toxin-antitoxin system</keyword>